<accession>A0A841RLA2</accession>
<reference evidence="5 6" key="1">
    <citation type="submission" date="2020-08" db="EMBL/GenBank/DDBJ databases">
        <title>Genomic Encyclopedia of Type Strains, Phase IV (KMG-IV): sequencing the most valuable type-strain genomes for metagenomic binning, comparative biology and taxonomic classification.</title>
        <authorList>
            <person name="Goeker M."/>
        </authorList>
    </citation>
    <scope>NUCLEOTIDE SEQUENCE [LARGE SCALE GENOMIC DNA]</scope>
    <source>
        <strain evidence="5 6">DSM 11805</strain>
    </source>
</reference>
<dbReference type="RefSeq" id="WP_184245247.1">
    <property type="nucleotide sequence ID" value="NZ_BAAACU010000002.1"/>
</dbReference>
<dbReference type="Proteomes" id="UP000572212">
    <property type="component" value="Unassembled WGS sequence"/>
</dbReference>
<sequence length="262" mass="29451">MSLTIRAIANWMEDKLPNKSETVDGLLIGNEYDQVTKIAVAFMPSIEVLKKAAKIGANLLICHESPYYEHQNRDNHASNPVIKEKMELAAELGIAIYRNHDSLHRQSPDMITAGLVQELTWEEKIVEFDAISATVEIPESSLEEIMIHIKENLNIQSVRYIGSLANKVNTISILAGFRGSAANVIPLLQKKTDLVIYGEGPEWETPEYAKDALALGYNKNVIILGHMESEEPGMRLLVHQLQKEFPKVRTEFIASDPFIHYS</sequence>
<organism evidence="5 6">
    <name type="scientific">Gracilibacillus halotolerans</name>
    <dbReference type="NCBI Taxonomy" id="74386"/>
    <lineage>
        <taxon>Bacteria</taxon>
        <taxon>Bacillati</taxon>
        <taxon>Bacillota</taxon>
        <taxon>Bacilli</taxon>
        <taxon>Bacillales</taxon>
        <taxon>Bacillaceae</taxon>
        <taxon>Gracilibacillus</taxon>
    </lineage>
</organism>
<comment type="caution">
    <text evidence="5">The sequence shown here is derived from an EMBL/GenBank/DDBJ whole genome shotgun (WGS) entry which is preliminary data.</text>
</comment>
<feature type="binding site" evidence="4">
    <location>
        <position position="230"/>
    </location>
    <ligand>
        <name>a divalent metal cation</name>
        <dbReference type="ChEBI" id="CHEBI:60240"/>
        <label>1</label>
    </ligand>
</feature>
<name>A0A841RLA2_9BACI</name>
<dbReference type="Gene3D" id="3.40.1390.30">
    <property type="entry name" value="NIF3 (NGG1p interacting factor 3)-like"/>
    <property type="match status" value="2"/>
</dbReference>
<dbReference type="GO" id="GO:0005737">
    <property type="term" value="C:cytoplasm"/>
    <property type="evidence" value="ECO:0007669"/>
    <property type="project" value="TreeGrafter"/>
</dbReference>
<feature type="binding site" evidence="4">
    <location>
        <position position="63"/>
    </location>
    <ligand>
        <name>a divalent metal cation</name>
        <dbReference type="ChEBI" id="CHEBI:60240"/>
        <label>1</label>
    </ligand>
</feature>
<keyword evidence="6" id="KW-1185">Reference proteome</keyword>
<comment type="similarity">
    <text evidence="1">Belongs to the GTP cyclohydrolase I type 2/NIF3 family.</text>
</comment>
<dbReference type="PANTHER" id="PTHR13799:SF14">
    <property type="entry name" value="GTP CYCLOHYDROLASE 1 TYPE 2 HOMOLOG"/>
    <property type="match status" value="1"/>
</dbReference>
<dbReference type="Pfam" id="PF01784">
    <property type="entry name" value="DUF34_NIF3"/>
    <property type="match status" value="1"/>
</dbReference>
<feature type="binding site" evidence="4">
    <location>
        <position position="226"/>
    </location>
    <ligand>
        <name>a divalent metal cation</name>
        <dbReference type="ChEBI" id="CHEBI:60240"/>
        <label>1</label>
    </ligand>
</feature>
<evidence type="ECO:0000313" key="6">
    <source>
        <dbReference type="Proteomes" id="UP000572212"/>
    </source>
</evidence>
<protein>
    <recommendedName>
        <fullName evidence="2">GTP cyclohydrolase 1 type 2 homolog</fullName>
    </recommendedName>
</protein>
<gene>
    <name evidence="5" type="ORF">GGQ92_001017</name>
</gene>
<evidence type="ECO:0000256" key="2">
    <source>
        <dbReference type="ARBA" id="ARBA00022112"/>
    </source>
</evidence>
<keyword evidence="3 4" id="KW-0479">Metal-binding</keyword>
<dbReference type="GO" id="GO:0046872">
    <property type="term" value="F:metal ion binding"/>
    <property type="evidence" value="ECO:0007669"/>
    <property type="project" value="UniProtKB-KW"/>
</dbReference>
<keyword evidence="5" id="KW-0378">Hydrolase</keyword>
<evidence type="ECO:0000256" key="4">
    <source>
        <dbReference type="PIRSR" id="PIRSR602678-1"/>
    </source>
</evidence>
<dbReference type="InterPro" id="IPR002678">
    <property type="entry name" value="DUF34/NIF3"/>
</dbReference>
<proteinExistence type="inferred from homology"/>
<dbReference type="SUPFAM" id="SSF102705">
    <property type="entry name" value="NIF3 (NGG1p interacting factor 3)-like"/>
    <property type="match status" value="1"/>
</dbReference>
<evidence type="ECO:0000313" key="5">
    <source>
        <dbReference type="EMBL" id="MBB6512236.1"/>
    </source>
</evidence>
<dbReference type="EMBL" id="JACHON010000002">
    <property type="protein sequence ID" value="MBB6512236.1"/>
    <property type="molecule type" value="Genomic_DNA"/>
</dbReference>
<dbReference type="PANTHER" id="PTHR13799">
    <property type="entry name" value="NGG1 INTERACTING FACTOR 3"/>
    <property type="match status" value="1"/>
</dbReference>
<evidence type="ECO:0000256" key="3">
    <source>
        <dbReference type="ARBA" id="ARBA00022723"/>
    </source>
</evidence>
<dbReference type="GO" id="GO:0016787">
    <property type="term" value="F:hydrolase activity"/>
    <property type="evidence" value="ECO:0007669"/>
    <property type="project" value="UniProtKB-KW"/>
</dbReference>
<dbReference type="InterPro" id="IPR036069">
    <property type="entry name" value="DUF34/NIF3_sf"/>
</dbReference>
<evidence type="ECO:0000256" key="1">
    <source>
        <dbReference type="ARBA" id="ARBA00006964"/>
    </source>
</evidence>
<dbReference type="AlphaFoldDB" id="A0A841RLA2"/>